<dbReference type="EMBL" id="CP062789">
    <property type="protein sequence ID" value="QOK21541.1"/>
    <property type="molecule type" value="Genomic_DNA"/>
</dbReference>
<dbReference type="Gene3D" id="3.40.630.30">
    <property type="match status" value="1"/>
</dbReference>
<keyword evidence="2" id="KW-0808">Transferase</keyword>
<dbReference type="AlphaFoldDB" id="A0A7L9IVY0"/>
<dbReference type="PROSITE" id="PS51186">
    <property type="entry name" value="GNAT"/>
    <property type="match status" value="1"/>
</dbReference>
<evidence type="ECO:0000259" key="1">
    <source>
        <dbReference type="PROSITE" id="PS51186"/>
    </source>
</evidence>
<dbReference type="SUPFAM" id="SSF55729">
    <property type="entry name" value="Acyl-CoA N-acyltransferases (Nat)"/>
    <property type="match status" value="1"/>
</dbReference>
<dbReference type="InterPro" id="IPR000182">
    <property type="entry name" value="GNAT_dom"/>
</dbReference>
<organism evidence="2 3">
    <name type="scientific">Janibacter indicus</name>
    <dbReference type="NCBI Taxonomy" id="857417"/>
    <lineage>
        <taxon>Bacteria</taxon>
        <taxon>Bacillati</taxon>
        <taxon>Actinomycetota</taxon>
        <taxon>Actinomycetes</taxon>
        <taxon>Micrococcales</taxon>
        <taxon>Intrasporangiaceae</taxon>
        <taxon>Janibacter</taxon>
    </lineage>
</organism>
<accession>A0A7L9IVY0</accession>
<protein>
    <submittedName>
        <fullName evidence="2">GNAT family N-acetyltransferase</fullName>
    </submittedName>
</protein>
<dbReference type="Pfam" id="PF00583">
    <property type="entry name" value="Acetyltransf_1"/>
    <property type="match status" value="1"/>
</dbReference>
<dbReference type="Proteomes" id="UP000593998">
    <property type="component" value="Chromosome"/>
</dbReference>
<dbReference type="InterPro" id="IPR016181">
    <property type="entry name" value="Acyl_CoA_acyltransferase"/>
</dbReference>
<dbReference type="GO" id="GO:0016747">
    <property type="term" value="F:acyltransferase activity, transferring groups other than amino-acyl groups"/>
    <property type="evidence" value="ECO:0007669"/>
    <property type="project" value="InterPro"/>
</dbReference>
<evidence type="ECO:0000313" key="2">
    <source>
        <dbReference type="EMBL" id="QOK21541.1"/>
    </source>
</evidence>
<dbReference type="RefSeq" id="WP_192910367.1">
    <property type="nucleotide sequence ID" value="NZ_CP062789.1"/>
</dbReference>
<gene>
    <name evidence="2" type="ORF">IGS73_10220</name>
</gene>
<evidence type="ECO:0000313" key="3">
    <source>
        <dbReference type="Proteomes" id="UP000593998"/>
    </source>
</evidence>
<name>A0A7L9IVY0_9MICO</name>
<reference evidence="2 3" key="1">
    <citation type="submission" date="2020-10" db="EMBL/GenBank/DDBJ databases">
        <title>Janibacter indicus TT2 genome sequence.</title>
        <authorList>
            <person name="Lee K."/>
            <person name="Ganzorig M."/>
        </authorList>
    </citation>
    <scope>NUCLEOTIDE SEQUENCE [LARGE SCALE GENOMIC DNA]</scope>
    <source>
        <strain evidence="2 3">TT2</strain>
    </source>
</reference>
<sequence length="258" mass="27738">MSRHPAPTTPTEVPMDRLLHFTDDDPAVGAEATPSVEQAALGLRRDGRWAVAFVRPTHTHGISLMLRGDDTLLRELVRSSPFASWSDRARAKGANAVTLPRTAEDLGLIATIPSRWEFMSTTEVVPVVAPRGLVDLPVADRDEVQALLDEHNPGTDGQPFARPGQRWVGVRDEDGDLLAVGCCEPESSGAPVLAGITVVPAARGLGLGRAVTADLTRVAVAEHGWCTLGMYSHNDRARGVYRSLGYVVHAEWSSGRLT</sequence>
<feature type="domain" description="N-acetyltransferase" evidence="1">
    <location>
        <begin position="131"/>
        <end position="258"/>
    </location>
</feature>
<proteinExistence type="predicted"/>